<reference evidence="2 3" key="1">
    <citation type="submission" date="2020-07" db="EMBL/GenBank/DDBJ databases">
        <title>Facklamia lactis sp. nov., isolated from raw milk.</title>
        <authorList>
            <person name="Doll E.V."/>
            <person name="Huptas C."/>
            <person name="Staib L."/>
            <person name="Wenning M."/>
            <person name="Scherer S."/>
        </authorList>
    </citation>
    <scope>NUCLEOTIDE SEQUENCE [LARGE SCALE GENOMIC DNA]</scope>
    <source>
        <strain evidence="2 3">DSM 104272</strain>
    </source>
</reference>
<protein>
    <submittedName>
        <fullName evidence="2">RNA-dependent DNA polymerase</fullName>
    </submittedName>
</protein>
<gene>
    <name evidence="2" type="ORF">HYQ42_00345</name>
</gene>
<proteinExistence type="predicted"/>
<dbReference type="SUPFAM" id="SSF56672">
    <property type="entry name" value="DNA/RNA polymerases"/>
    <property type="match status" value="1"/>
</dbReference>
<organism evidence="2 3">
    <name type="scientific">Ruoffia tabacinasalis</name>
    <dbReference type="NCBI Taxonomy" id="87458"/>
    <lineage>
        <taxon>Bacteria</taxon>
        <taxon>Bacillati</taxon>
        <taxon>Bacillota</taxon>
        <taxon>Bacilli</taxon>
        <taxon>Lactobacillales</taxon>
        <taxon>Aerococcaceae</taxon>
        <taxon>Ruoffia</taxon>
    </lineage>
</organism>
<dbReference type="InterPro" id="IPR051083">
    <property type="entry name" value="GrpII_Intron_Splice-Mob/Def"/>
</dbReference>
<evidence type="ECO:0000259" key="1">
    <source>
        <dbReference type="PROSITE" id="PS50878"/>
    </source>
</evidence>
<sequence>MPNLFNEIFSMENLKAAYQKSLKGGGKYKNESLRFQRNEAVNLKALRESIHNKTYRFGGYKEFTVYEPKERVINAPYYKDKIIQLALIERLNPIFEKSFIKESYACMVDKGTHAAVNQVQNNLRGAYRNYGSDAYILKGDVSKFFYSIDREILKKIYRKKIKDENVLWVMDLIVDSGDLISEKGLPLGNSLSQLCANIYLNEFDQYAKRCLQYKYYVRYADDVVVILPKKGTAKRAKTEFENFLINHLNLKPNPKKTQIFPIKQGVNAYGYKIYKTHRLLRNESKKKIKRKIKAMPWLIGQGRMSINKANEMLGSWQGHAEHASSRNFMQGIANKRPFISIENGVLKINEEELNCYIEKIVNTD</sequence>
<dbReference type="Pfam" id="PF00078">
    <property type="entry name" value="RVT_1"/>
    <property type="match status" value="1"/>
</dbReference>
<dbReference type="PANTHER" id="PTHR34047">
    <property type="entry name" value="NUCLEAR INTRON MATURASE 1, MITOCHONDRIAL-RELATED"/>
    <property type="match status" value="1"/>
</dbReference>
<keyword evidence="3" id="KW-1185">Reference proteome</keyword>
<accession>A0ABS0LIF2</accession>
<evidence type="ECO:0000313" key="3">
    <source>
        <dbReference type="Proteomes" id="UP000823401"/>
    </source>
</evidence>
<dbReference type="CDD" id="cd01651">
    <property type="entry name" value="RT_G2_intron"/>
    <property type="match status" value="1"/>
</dbReference>
<evidence type="ECO:0000313" key="2">
    <source>
        <dbReference type="EMBL" id="MBG9977219.1"/>
    </source>
</evidence>
<feature type="domain" description="Reverse transcriptase" evidence="1">
    <location>
        <begin position="1"/>
        <end position="273"/>
    </location>
</feature>
<dbReference type="PROSITE" id="PS50878">
    <property type="entry name" value="RT_POL"/>
    <property type="match status" value="1"/>
</dbReference>
<dbReference type="InterPro" id="IPR000477">
    <property type="entry name" value="RT_dom"/>
</dbReference>
<dbReference type="InterPro" id="IPR043502">
    <property type="entry name" value="DNA/RNA_pol_sf"/>
</dbReference>
<dbReference type="Proteomes" id="UP000823401">
    <property type="component" value="Unassembled WGS sequence"/>
</dbReference>
<dbReference type="RefSeq" id="WP_197103072.1">
    <property type="nucleotide sequence ID" value="NZ_JACCEL010000001.1"/>
</dbReference>
<name>A0ABS0LIF2_9LACT</name>
<dbReference type="EMBL" id="JACCEL010000001">
    <property type="protein sequence ID" value="MBG9977219.1"/>
    <property type="molecule type" value="Genomic_DNA"/>
</dbReference>
<dbReference type="PANTHER" id="PTHR34047:SF8">
    <property type="entry name" value="PROTEIN YKFC"/>
    <property type="match status" value="1"/>
</dbReference>
<comment type="caution">
    <text evidence="2">The sequence shown here is derived from an EMBL/GenBank/DDBJ whole genome shotgun (WGS) entry which is preliminary data.</text>
</comment>